<sequence>MGMAAANGGIDNETAETITFLRSTGMKWYRIAQHLNVDRRELFRLRLNMSAQQTLSVPLSDEELWTEIQHIKTEYPHFGELYVAAALLQRGFKIARQRIRECIREMDPEGVALRSLHFIPKIPRGIYWVPGAMWIWHADGNEKPKMFGVYIHGCVDGHSRYPIYLYAANNKRATTPFKVFYEAALKYGLPRFLRIDEGTENVKFAEFMEVNGQALDRQQSVFTGPSTKNVRIERFWGEVNDVTKPFKDLFKSIENEGILDTGDPVELFALHYIYLPRIQKSLDDFVSIWNVHSMRSAHCKTPSAMFFTEKYGTPETVLCHPVPEPEDLEEETLNMERHEFARTVIPDPLEDDGNSGINLYLELVNAIRDSLIAQ</sequence>
<dbReference type="KEGG" id="btab:109039696"/>
<dbReference type="Pfam" id="PF24764">
    <property type="entry name" value="rva_4"/>
    <property type="match status" value="1"/>
</dbReference>
<evidence type="ECO:0000313" key="3">
    <source>
        <dbReference type="Proteomes" id="UP001152759"/>
    </source>
</evidence>
<evidence type="ECO:0000259" key="1">
    <source>
        <dbReference type="PROSITE" id="PS50994"/>
    </source>
</evidence>
<proteinExistence type="predicted"/>
<dbReference type="InterPro" id="IPR036397">
    <property type="entry name" value="RNaseH_sf"/>
</dbReference>
<dbReference type="InterPro" id="IPR012337">
    <property type="entry name" value="RNaseH-like_sf"/>
</dbReference>
<reference evidence="2" key="1">
    <citation type="submission" date="2021-12" db="EMBL/GenBank/DDBJ databases">
        <authorList>
            <person name="King R."/>
        </authorList>
    </citation>
    <scope>NUCLEOTIDE SEQUENCE</scope>
</reference>
<gene>
    <name evidence="2" type="ORF">BEMITA_LOCUS1081</name>
</gene>
<dbReference type="AlphaFoldDB" id="A0A9P0A027"/>
<dbReference type="PANTHER" id="PTHR46791">
    <property type="entry name" value="EXPRESSED PROTEIN"/>
    <property type="match status" value="1"/>
</dbReference>
<dbReference type="PANTHER" id="PTHR46791:SF5">
    <property type="entry name" value="CLR5 DOMAIN-CONTAINING PROTEIN-RELATED"/>
    <property type="match status" value="1"/>
</dbReference>
<dbReference type="Proteomes" id="UP001152759">
    <property type="component" value="Chromosome 1"/>
</dbReference>
<dbReference type="GO" id="GO:0003676">
    <property type="term" value="F:nucleic acid binding"/>
    <property type="evidence" value="ECO:0007669"/>
    <property type="project" value="InterPro"/>
</dbReference>
<dbReference type="Gene3D" id="3.30.420.10">
    <property type="entry name" value="Ribonuclease H-like superfamily/Ribonuclease H"/>
    <property type="match status" value="1"/>
</dbReference>
<organism evidence="2 3">
    <name type="scientific">Bemisia tabaci</name>
    <name type="common">Sweetpotato whitefly</name>
    <name type="synonym">Aleurodes tabaci</name>
    <dbReference type="NCBI Taxonomy" id="7038"/>
    <lineage>
        <taxon>Eukaryota</taxon>
        <taxon>Metazoa</taxon>
        <taxon>Ecdysozoa</taxon>
        <taxon>Arthropoda</taxon>
        <taxon>Hexapoda</taxon>
        <taxon>Insecta</taxon>
        <taxon>Pterygota</taxon>
        <taxon>Neoptera</taxon>
        <taxon>Paraneoptera</taxon>
        <taxon>Hemiptera</taxon>
        <taxon>Sternorrhyncha</taxon>
        <taxon>Aleyrodoidea</taxon>
        <taxon>Aleyrodidae</taxon>
        <taxon>Aleyrodinae</taxon>
        <taxon>Bemisia</taxon>
    </lineage>
</organism>
<dbReference type="SUPFAM" id="SSF53098">
    <property type="entry name" value="Ribonuclease H-like"/>
    <property type="match status" value="1"/>
</dbReference>
<keyword evidence="3" id="KW-1185">Reference proteome</keyword>
<feature type="domain" description="Integrase catalytic" evidence="1">
    <location>
        <begin position="126"/>
        <end position="310"/>
    </location>
</feature>
<protein>
    <recommendedName>
        <fullName evidence="1">Integrase catalytic domain-containing protein</fullName>
    </recommendedName>
</protein>
<dbReference type="PROSITE" id="PS50994">
    <property type="entry name" value="INTEGRASE"/>
    <property type="match status" value="1"/>
</dbReference>
<name>A0A9P0A027_BEMTA</name>
<dbReference type="InterPro" id="IPR058913">
    <property type="entry name" value="Integrase_dom_put"/>
</dbReference>
<dbReference type="GO" id="GO:0015074">
    <property type="term" value="P:DNA integration"/>
    <property type="evidence" value="ECO:0007669"/>
    <property type="project" value="InterPro"/>
</dbReference>
<dbReference type="EMBL" id="OU963862">
    <property type="protein sequence ID" value="CAH0381428.1"/>
    <property type="molecule type" value="Genomic_DNA"/>
</dbReference>
<accession>A0A9P0A027</accession>
<evidence type="ECO:0000313" key="2">
    <source>
        <dbReference type="EMBL" id="CAH0381428.1"/>
    </source>
</evidence>
<dbReference type="InterPro" id="IPR001584">
    <property type="entry name" value="Integrase_cat-core"/>
</dbReference>
<dbReference type="OrthoDB" id="6576250at2759"/>